<feature type="region of interest" description="Disordered" evidence="10">
    <location>
        <begin position="1"/>
        <end position="102"/>
    </location>
</feature>
<dbReference type="InterPro" id="IPR009057">
    <property type="entry name" value="Homeodomain-like_sf"/>
</dbReference>
<evidence type="ECO:0000256" key="6">
    <source>
        <dbReference type="ARBA" id="ARBA00038351"/>
    </source>
</evidence>
<keyword evidence="3 8" id="KW-0238">DNA-binding</keyword>
<dbReference type="Gene3D" id="1.10.10.60">
    <property type="entry name" value="Homeodomain-like"/>
    <property type="match status" value="1"/>
</dbReference>
<dbReference type="OrthoDB" id="6159439at2759"/>
<dbReference type="GO" id="GO:1990837">
    <property type="term" value="F:sequence-specific double-stranded DNA binding"/>
    <property type="evidence" value="ECO:0007669"/>
    <property type="project" value="TreeGrafter"/>
</dbReference>
<dbReference type="EMBL" id="VYZN01000042">
    <property type="protein sequence ID" value="KAE9530799.1"/>
    <property type="molecule type" value="Genomic_DNA"/>
</dbReference>
<feature type="region of interest" description="Disordered" evidence="10">
    <location>
        <begin position="119"/>
        <end position="160"/>
    </location>
</feature>
<feature type="domain" description="Homeobox" evidence="11">
    <location>
        <begin position="152"/>
        <end position="212"/>
    </location>
</feature>
<evidence type="ECO:0000256" key="3">
    <source>
        <dbReference type="ARBA" id="ARBA00023125"/>
    </source>
</evidence>
<dbReference type="FunFam" id="1.10.10.60:FF:000057">
    <property type="entry name" value="Short stature homeobox 2"/>
    <property type="match status" value="1"/>
</dbReference>
<dbReference type="Proteomes" id="UP000475862">
    <property type="component" value="Unassembled WGS sequence"/>
</dbReference>
<keyword evidence="2" id="KW-0217">Developmental protein</keyword>
<comment type="subcellular location">
    <subcellularLocation>
        <location evidence="1 8 9">Nucleus</location>
    </subcellularLocation>
</comment>
<feature type="compositionally biased region" description="Low complexity" evidence="10">
    <location>
        <begin position="51"/>
        <end position="66"/>
    </location>
</feature>
<dbReference type="CDD" id="cd00086">
    <property type="entry name" value="homeodomain"/>
    <property type="match status" value="1"/>
</dbReference>
<evidence type="ECO:0000256" key="1">
    <source>
        <dbReference type="ARBA" id="ARBA00004123"/>
    </source>
</evidence>
<evidence type="ECO:0000313" key="14">
    <source>
        <dbReference type="Proteomes" id="UP000475862"/>
    </source>
</evidence>
<dbReference type="PROSITE" id="PS50071">
    <property type="entry name" value="HOMEOBOX_2"/>
    <property type="match status" value="1"/>
</dbReference>
<feature type="compositionally biased region" description="Basic and acidic residues" evidence="10">
    <location>
        <begin position="120"/>
        <end position="134"/>
    </location>
</feature>
<organism evidence="13 14">
    <name type="scientific">Aphis glycines</name>
    <name type="common">Soybean aphid</name>
    <dbReference type="NCBI Taxonomy" id="307491"/>
    <lineage>
        <taxon>Eukaryota</taxon>
        <taxon>Metazoa</taxon>
        <taxon>Ecdysozoa</taxon>
        <taxon>Arthropoda</taxon>
        <taxon>Hexapoda</taxon>
        <taxon>Insecta</taxon>
        <taxon>Pterygota</taxon>
        <taxon>Neoptera</taxon>
        <taxon>Paraneoptera</taxon>
        <taxon>Hemiptera</taxon>
        <taxon>Sternorrhyncha</taxon>
        <taxon>Aphidomorpha</taxon>
        <taxon>Aphidoidea</taxon>
        <taxon>Aphididae</taxon>
        <taxon>Aphidini</taxon>
        <taxon>Aphis</taxon>
        <taxon>Aphis</taxon>
    </lineage>
</organism>
<name>A0A6G0TD46_APHGL</name>
<evidence type="ECO:0000256" key="4">
    <source>
        <dbReference type="ARBA" id="ARBA00023155"/>
    </source>
</evidence>
<dbReference type="GO" id="GO:0000981">
    <property type="term" value="F:DNA-binding transcription factor activity, RNA polymerase II-specific"/>
    <property type="evidence" value="ECO:0007669"/>
    <property type="project" value="InterPro"/>
</dbReference>
<keyword evidence="4 8" id="KW-0371">Homeobox</keyword>
<feature type="compositionally biased region" description="Polar residues" evidence="10">
    <location>
        <begin position="136"/>
        <end position="152"/>
    </location>
</feature>
<dbReference type="PROSITE" id="PS00027">
    <property type="entry name" value="HOMEOBOX_1"/>
    <property type="match status" value="1"/>
</dbReference>
<dbReference type="InterPro" id="IPR000047">
    <property type="entry name" value="HTH_motif"/>
</dbReference>
<gene>
    <name evidence="13" type="ORF">AGLY_011261</name>
</gene>
<accession>A0A6G0TD46</accession>
<feature type="compositionally biased region" description="Acidic residues" evidence="10">
    <location>
        <begin position="67"/>
        <end position="78"/>
    </location>
</feature>
<dbReference type="GO" id="GO:0005634">
    <property type="term" value="C:nucleus"/>
    <property type="evidence" value="ECO:0007669"/>
    <property type="project" value="UniProtKB-SubCell"/>
</dbReference>
<keyword evidence="5 8" id="KW-0539">Nucleus</keyword>
<evidence type="ECO:0000256" key="9">
    <source>
        <dbReference type="RuleBase" id="RU000682"/>
    </source>
</evidence>
<dbReference type="InterPro" id="IPR001356">
    <property type="entry name" value="HD"/>
</dbReference>
<reference evidence="13 14" key="1">
    <citation type="submission" date="2019-08" db="EMBL/GenBank/DDBJ databases">
        <title>The genome of the soybean aphid Biotype 1, its phylome, world population structure and adaptation to the North American continent.</title>
        <authorList>
            <person name="Giordano R."/>
            <person name="Donthu R.K."/>
            <person name="Hernandez A.G."/>
            <person name="Wright C.L."/>
            <person name="Zimin A.V."/>
        </authorList>
    </citation>
    <scope>NUCLEOTIDE SEQUENCE [LARGE SCALE GENOMIC DNA]</scope>
    <source>
        <tissue evidence="13">Whole aphids</tissue>
    </source>
</reference>
<feature type="domain" description="OAR" evidence="12">
    <location>
        <begin position="312"/>
        <end position="325"/>
    </location>
</feature>
<feature type="compositionally biased region" description="Pro residues" evidence="10">
    <location>
        <begin position="21"/>
        <end position="33"/>
    </location>
</feature>
<dbReference type="PANTHER" id="PTHR46255">
    <property type="entry name" value="SHORT STATURE HOMEOBOX"/>
    <property type="match status" value="1"/>
</dbReference>
<keyword evidence="14" id="KW-1185">Reference proteome</keyword>
<dbReference type="InterPro" id="IPR017970">
    <property type="entry name" value="Homeobox_CS"/>
</dbReference>
<dbReference type="SUPFAM" id="SSF46689">
    <property type="entry name" value="Homeodomain-like"/>
    <property type="match status" value="1"/>
</dbReference>
<evidence type="ECO:0000313" key="13">
    <source>
        <dbReference type="EMBL" id="KAE9530799.1"/>
    </source>
</evidence>
<dbReference type="SMART" id="SM00389">
    <property type="entry name" value="HOX"/>
    <property type="match status" value="1"/>
</dbReference>
<evidence type="ECO:0000256" key="7">
    <source>
        <dbReference type="ARBA" id="ARBA00069290"/>
    </source>
</evidence>
<dbReference type="PANTHER" id="PTHR46255:SF3">
    <property type="entry name" value="HOMEOBOX DOMAIN-CONTAINING PROTEIN"/>
    <property type="match status" value="1"/>
</dbReference>
<dbReference type="InterPro" id="IPR003654">
    <property type="entry name" value="OAR_dom"/>
</dbReference>
<evidence type="ECO:0000256" key="5">
    <source>
        <dbReference type="ARBA" id="ARBA00023242"/>
    </source>
</evidence>
<evidence type="ECO:0000256" key="2">
    <source>
        <dbReference type="ARBA" id="ARBA00022473"/>
    </source>
</evidence>
<protein>
    <recommendedName>
        <fullName evidence="7">Homeobox protein unc-4</fullName>
    </recommendedName>
</protein>
<dbReference type="AlphaFoldDB" id="A0A6G0TD46"/>
<evidence type="ECO:0000256" key="8">
    <source>
        <dbReference type="PROSITE-ProRule" id="PRU00108"/>
    </source>
</evidence>
<evidence type="ECO:0000259" key="11">
    <source>
        <dbReference type="PROSITE" id="PS50071"/>
    </source>
</evidence>
<dbReference type="PRINTS" id="PR00031">
    <property type="entry name" value="HTHREPRESSR"/>
</dbReference>
<dbReference type="Pfam" id="PF00046">
    <property type="entry name" value="Homeodomain"/>
    <property type="match status" value="1"/>
</dbReference>
<dbReference type="InterPro" id="IPR052631">
    <property type="entry name" value="Paired_homeobox_Bicoid"/>
</dbReference>
<evidence type="ECO:0000256" key="10">
    <source>
        <dbReference type="SAM" id="MobiDB-lite"/>
    </source>
</evidence>
<proteinExistence type="inferred from homology"/>
<feature type="DNA-binding region" description="Homeobox" evidence="8">
    <location>
        <begin position="154"/>
        <end position="213"/>
    </location>
</feature>
<comment type="caution">
    <text evidence="13">The sequence shown here is derived from an EMBL/GenBank/DDBJ whole genome shotgun (WGS) entry which is preliminary data.</text>
</comment>
<evidence type="ECO:0000259" key="12">
    <source>
        <dbReference type="PROSITE" id="PS50803"/>
    </source>
</evidence>
<sequence>MDSRASSLSPVIDPDDSRSPPGSPVQPPPPTPPIALLQPRQIAVGRVHGHNNNNNNNNNNSRNNNNNDDDDDDDDENDGDRRSSGATVKSPHARASPSPSDHRRALIAGITAAAAAAAADFKDPKEDGVEDYRQTFDGSKNSSSKQLNGPSNKQRRSRTNFTLEQLNELERLFDETHYPDAFMREELSQRLGLSEARVQVWFQNRRAKCRKHESQMHKGLMMHQNVSTPLEPCRVAPYVNVPRLPQLQFNSSAAAAAAFSAFDPAILTAAQQLHYAVAMGRGVLCPAPYPPGGLSLAALAALHQDRLLTKNSSIADLRLKAKKHAEAISRDQEIV</sequence>
<dbReference type="Pfam" id="PF03826">
    <property type="entry name" value="OAR"/>
    <property type="match status" value="1"/>
</dbReference>
<comment type="similarity">
    <text evidence="6">Belongs to the paired homeobox family. Unc-4 subfamily.</text>
</comment>
<dbReference type="PROSITE" id="PS50803">
    <property type="entry name" value="OAR"/>
    <property type="match status" value="1"/>
</dbReference>